<dbReference type="InterPro" id="IPR000801">
    <property type="entry name" value="Esterase-like"/>
</dbReference>
<evidence type="ECO:0000256" key="4">
    <source>
        <dbReference type="ARBA" id="ARBA00022801"/>
    </source>
</evidence>
<evidence type="ECO:0000256" key="1">
    <source>
        <dbReference type="ARBA" id="ARBA00005622"/>
    </source>
</evidence>
<dbReference type="EMBL" id="LVJS01000042">
    <property type="protein sequence ID" value="KZC23621.1"/>
    <property type="molecule type" value="Genomic_DNA"/>
</dbReference>
<evidence type="ECO:0000256" key="2">
    <source>
        <dbReference type="ARBA" id="ARBA00012479"/>
    </source>
</evidence>
<keyword evidence="3 8" id="KW-0719">Serine esterase</keyword>
<comment type="similarity">
    <text evidence="1 8">Belongs to the esterase D family.</text>
</comment>
<comment type="caution">
    <text evidence="9">The sequence shown here is derived from an EMBL/GenBank/DDBJ whole genome shotgun (WGS) entry which is preliminary data.</text>
</comment>
<dbReference type="GO" id="GO:0052689">
    <property type="term" value="F:carboxylic ester hydrolase activity"/>
    <property type="evidence" value="ECO:0007669"/>
    <property type="project" value="UniProtKB-KW"/>
</dbReference>
<keyword evidence="10" id="KW-1185">Reference proteome</keyword>
<protein>
    <recommendedName>
        <fullName evidence="2 6">S-formylglutathione hydrolase</fullName>
        <ecNumber evidence="2 6">3.1.2.12</ecNumber>
    </recommendedName>
</protein>
<proteinExistence type="inferred from homology"/>
<dbReference type="PANTHER" id="PTHR10061">
    <property type="entry name" value="S-FORMYLGLUTATHIONE HYDROLASE"/>
    <property type="match status" value="1"/>
</dbReference>
<feature type="active site" description="Charge relay system" evidence="7">
    <location>
        <position position="259"/>
    </location>
</feature>
<dbReference type="GO" id="GO:0046294">
    <property type="term" value="P:formaldehyde catabolic process"/>
    <property type="evidence" value="ECO:0007669"/>
    <property type="project" value="InterPro"/>
</dbReference>
<evidence type="ECO:0000256" key="8">
    <source>
        <dbReference type="RuleBase" id="RU363068"/>
    </source>
</evidence>
<dbReference type="FunFam" id="3.40.50.1820:FF:000002">
    <property type="entry name" value="S-formylglutathione hydrolase"/>
    <property type="match status" value="1"/>
</dbReference>
<dbReference type="STRING" id="416169.RHOFW104T7_12810"/>
<reference evidence="9 10" key="1">
    <citation type="journal article" date="2016" name="MBio">
        <title>Lateral Gene Transfer in a Heavy Metal-Contaminated-Groundwater Microbial Community.</title>
        <authorList>
            <person name="Hemme C.L."/>
            <person name="Green S.J."/>
            <person name="Rishishwar L."/>
            <person name="Prakash O."/>
            <person name="Pettenato A."/>
            <person name="Chakraborty R."/>
            <person name="Deutschbauer A.M."/>
            <person name="Van Nostrand J.D."/>
            <person name="Wu L."/>
            <person name="He Z."/>
            <person name="Jordan I.K."/>
            <person name="Hazen T.C."/>
            <person name="Arkin A.P."/>
            <person name="Kostka J.E."/>
            <person name="Zhou J."/>
        </authorList>
    </citation>
    <scope>NUCLEOTIDE SEQUENCE [LARGE SCALE GENOMIC DNA]</scope>
    <source>
        <strain evidence="9 10">FW104-T7</strain>
    </source>
</reference>
<dbReference type="Pfam" id="PF00756">
    <property type="entry name" value="Esterase"/>
    <property type="match status" value="1"/>
</dbReference>
<name>A0A154QH34_9GAMM</name>
<dbReference type="AlphaFoldDB" id="A0A154QH34"/>
<dbReference type="InterPro" id="IPR029058">
    <property type="entry name" value="AB_hydrolase_fold"/>
</dbReference>
<feature type="active site" description="Charge relay system" evidence="7">
    <location>
        <position position="226"/>
    </location>
</feature>
<dbReference type="PANTHER" id="PTHR10061:SF0">
    <property type="entry name" value="S-FORMYLGLUTATHIONE HYDROLASE"/>
    <property type="match status" value="1"/>
</dbReference>
<gene>
    <name evidence="9" type="ORF">RHOFW104T7_12810</name>
</gene>
<dbReference type="eggNOG" id="COG0627">
    <property type="taxonomic scope" value="Bacteria"/>
</dbReference>
<organism evidence="9 10">
    <name type="scientific">Rhodanobacter thiooxydans</name>
    <dbReference type="NCBI Taxonomy" id="416169"/>
    <lineage>
        <taxon>Bacteria</taxon>
        <taxon>Pseudomonadati</taxon>
        <taxon>Pseudomonadota</taxon>
        <taxon>Gammaproteobacteria</taxon>
        <taxon>Lysobacterales</taxon>
        <taxon>Rhodanobacteraceae</taxon>
        <taxon>Rhodanobacter</taxon>
    </lineage>
</organism>
<keyword evidence="4 8" id="KW-0378">Hydrolase</keyword>
<dbReference type="GO" id="GO:0005829">
    <property type="term" value="C:cytosol"/>
    <property type="evidence" value="ECO:0007669"/>
    <property type="project" value="TreeGrafter"/>
</dbReference>
<evidence type="ECO:0000256" key="5">
    <source>
        <dbReference type="ARBA" id="ARBA00047590"/>
    </source>
</evidence>
<evidence type="ECO:0000256" key="3">
    <source>
        <dbReference type="ARBA" id="ARBA00022487"/>
    </source>
</evidence>
<dbReference type="SUPFAM" id="SSF53474">
    <property type="entry name" value="alpha/beta-Hydrolases"/>
    <property type="match status" value="1"/>
</dbReference>
<feature type="active site" description="Charge relay system" evidence="7">
    <location>
        <position position="150"/>
    </location>
</feature>
<dbReference type="EC" id="3.1.2.12" evidence="2 6"/>
<comment type="catalytic activity">
    <reaction evidence="5 8">
        <text>S-formylglutathione + H2O = formate + glutathione + H(+)</text>
        <dbReference type="Rhea" id="RHEA:14961"/>
        <dbReference type="ChEBI" id="CHEBI:15377"/>
        <dbReference type="ChEBI" id="CHEBI:15378"/>
        <dbReference type="ChEBI" id="CHEBI:15740"/>
        <dbReference type="ChEBI" id="CHEBI:57688"/>
        <dbReference type="ChEBI" id="CHEBI:57925"/>
        <dbReference type="EC" id="3.1.2.12"/>
    </reaction>
</comment>
<accession>A0A154QH34</accession>
<evidence type="ECO:0000313" key="9">
    <source>
        <dbReference type="EMBL" id="KZC23621.1"/>
    </source>
</evidence>
<dbReference type="GO" id="GO:0018738">
    <property type="term" value="F:S-formylglutathione hydrolase activity"/>
    <property type="evidence" value="ECO:0007669"/>
    <property type="project" value="UniProtKB-UniRule"/>
</dbReference>
<dbReference type="Gene3D" id="3.40.50.1820">
    <property type="entry name" value="alpha/beta hydrolase"/>
    <property type="match status" value="1"/>
</dbReference>
<dbReference type="InterPro" id="IPR014186">
    <property type="entry name" value="S-formylglutathione_hydrol"/>
</dbReference>
<sequence>MGTLETISEQRLHGGLQGFYRHHSQACAGAMRFAVYQPPQAARRRCPVLYFLAGLTCTEETATIKAGAQRLAAELGLVLVMPDTSPRGTGIAGATGDWEFGEGAGFYLDATGAPWSTHFRMASYVVDELPALIGAHFPVDTALSGICGHSMGGHGALTLALKNPGRYRSVSAFAPIVAPSQVPWGRKAFPRYLGDDQAAWADHDACELVRRQSFDGTILIDQGEADGFLEAQLKPELFDQACAEAGQPLLLRRHAGYDHSYWFIASFIDDHLRHHAAALGLL</sequence>
<dbReference type="RefSeq" id="WP_008434410.1">
    <property type="nucleotide sequence ID" value="NZ_LVJS01000042.1"/>
</dbReference>
<evidence type="ECO:0000256" key="7">
    <source>
        <dbReference type="PIRSR" id="PIRSR614186-1"/>
    </source>
</evidence>
<dbReference type="NCBIfam" id="TIGR02821">
    <property type="entry name" value="fghA_ester_D"/>
    <property type="match status" value="1"/>
</dbReference>
<evidence type="ECO:0000313" key="10">
    <source>
        <dbReference type="Proteomes" id="UP000076131"/>
    </source>
</evidence>
<evidence type="ECO:0000256" key="6">
    <source>
        <dbReference type="NCBIfam" id="TIGR02821"/>
    </source>
</evidence>
<dbReference type="Proteomes" id="UP000076131">
    <property type="component" value="Unassembled WGS sequence"/>
</dbReference>
<comment type="function">
    <text evidence="8">Serine hydrolase involved in the detoxification of formaldehyde.</text>
</comment>